<sequence length="67" mass="7547">MPAISTAEANAKRNFYHYMHLARITLIGCQHYLPVPVQLDFGCKGTYECDAADFPELRTMAGHFCPL</sequence>
<accession>A0ABD0LC64</accession>
<evidence type="ECO:0000313" key="2">
    <source>
        <dbReference type="Proteomes" id="UP001519460"/>
    </source>
</evidence>
<dbReference type="AlphaFoldDB" id="A0ABD0LC64"/>
<protein>
    <submittedName>
        <fullName evidence="1">Uncharacterized protein</fullName>
    </submittedName>
</protein>
<dbReference type="Proteomes" id="UP001519460">
    <property type="component" value="Unassembled WGS sequence"/>
</dbReference>
<name>A0ABD0LC64_9CAEN</name>
<keyword evidence="2" id="KW-1185">Reference proteome</keyword>
<proteinExistence type="predicted"/>
<evidence type="ECO:0000313" key="1">
    <source>
        <dbReference type="EMBL" id="KAK7496833.1"/>
    </source>
</evidence>
<comment type="caution">
    <text evidence="1">The sequence shown here is derived from an EMBL/GenBank/DDBJ whole genome shotgun (WGS) entry which is preliminary data.</text>
</comment>
<organism evidence="1 2">
    <name type="scientific">Batillaria attramentaria</name>
    <dbReference type="NCBI Taxonomy" id="370345"/>
    <lineage>
        <taxon>Eukaryota</taxon>
        <taxon>Metazoa</taxon>
        <taxon>Spiralia</taxon>
        <taxon>Lophotrochozoa</taxon>
        <taxon>Mollusca</taxon>
        <taxon>Gastropoda</taxon>
        <taxon>Caenogastropoda</taxon>
        <taxon>Sorbeoconcha</taxon>
        <taxon>Cerithioidea</taxon>
        <taxon>Batillariidae</taxon>
        <taxon>Batillaria</taxon>
    </lineage>
</organism>
<dbReference type="EMBL" id="JACVVK020000063">
    <property type="protein sequence ID" value="KAK7496833.1"/>
    <property type="molecule type" value="Genomic_DNA"/>
</dbReference>
<reference evidence="1 2" key="1">
    <citation type="journal article" date="2023" name="Sci. Data">
        <title>Genome assembly of the Korean intertidal mud-creeper Batillaria attramentaria.</title>
        <authorList>
            <person name="Patra A.K."/>
            <person name="Ho P.T."/>
            <person name="Jun S."/>
            <person name="Lee S.J."/>
            <person name="Kim Y."/>
            <person name="Won Y.J."/>
        </authorList>
    </citation>
    <scope>NUCLEOTIDE SEQUENCE [LARGE SCALE GENOMIC DNA]</scope>
    <source>
        <strain evidence="1">Wonlab-2016</strain>
    </source>
</reference>
<gene>
    <name evidence="1" type="ORF">BaRGS_00011813</name>
</gene>